<dbReference type="OrthoDB" id="5318346at2759"/>
<accession>A0A175W4J3</accession>
<comment type="caution">
    <text evidence="2">The sequence shown here is derived from an EMBL/GenBank/DDBJ whole genome shotgun (WGS) entry which is preliminary data.</text>
</comment>
<dbReference type="AlphaFoldDB" id="A0A175W4J3"/>
<keyword evidence="3" id="KW-1185">Reference proteome</keyword>
<dbReference type="STRING" id="100816.A0A175W4J3"/>
<feature type="domain" description="SRR1-like" evidence="1">
    <location>
        <begin position="78"/>
        <end position="204"/>
    </location>
</feature>
<dbReference type="PANTHER" id="PTHR42080">
    <property type="entry name" value="SRR1 DOMAIN-CONTAINING PROTEIN"/>
    <property type="match status" value="1"/>
</dbReference>
<sequence>MAGQEGEWNQVKRKGRRLRNIPAPVVAGADPPVDGIVPNPNPEFSVDDIWRYHKTATNDWQVLEWWERMKAVMELVRDQPDRPPITTAVCLGPGPYDPSNGSAKARRTAHMQTAAFCFIVDHLKLWSGQDIRCVVQEPRFTERDKDFCARLGLEVVDDPDAFAFVDKSTLLFGIHMELDIYNQALTVLPGIYVGASLQEWEKVVDHSPQSKGPLTAFAVMDATYASYTFPDLDYMFSSTIMYCRRRKT</sequence>
<dbReference type="Pfam" id="PF07985">
    <property type="entry name" value="SRR1"/>
    <property type="match status" value="1"/>
</dbReference>
<dbReference type="InterPro" id="IPR012942">
    <property type="entry name" value="SRR1-like"/>
</dbReference>
<dbReference type="PANTHER" id="PTHR42080:SF1">
    <property type="entry name" value="SRR1-LIKE DOMAIN-CONTAINING PROTEIN"/>
    <property type="match status" value="1"/>
</dbReference>
<protein>
    <recommendedName>
        <fullName evidence="1">SRR1-like domain-containing protein</fullName>
    </recommendedName>
</protein>
<name>A0A175W4J3_9PEZI</name>
<evidence type="ECO:0000313" key="3">
    <source>
        <dbReference type="Proteomes" id="UP000078237"/>
    </source>
</evidence>
<evidence type="ECO:0000259" key="1">
    <source>
        <dbReference type="Pfam" id="PF07985"/>
    </source>
</evidence>
<proteinExistence type="predicted"/>
<dbReference type="Proteomes" id="UP000078237">
    <property type="component" value="Unassembled WGS sequence"/>
</dbReference>
<dbReference type="VEuPathDB" id="FungiDB:MMYC01_204513"/>
<gene>
    <name evidence="2" type="ORF">MMYC01_204513</name>
</gene>
<evidence type="ECO:0000313" key="2">
    <source>
        <dbReference type="EMBL" id="KXX78583.1"/>
    </source>
</evidence>
<dbReference type="EMBL" id="LCTW02000115">
    <property type="protein sequence ID" value="KXX78583.1"/>
    <property type="molecule type" value="Genomic_DNA"/>
</dbReference>
<organism evidence="2 3">
    <name type="scientific">Madurella mycetomatis</name>
    <dbReference type="NCBI Taxonomy" id="100816"/>
    <lineage>
        <taxon>Eukaryota</taxon>
        <taxon>Fungi</taxon>
        <taxon>Dikarya</taxon>
        <taxon>Ascomycota</taxon>
        <taxon>Pezizomycotina</taxon>
        <taxon>Sordariomycetes</taxon>
        <taxon>Sordariomycetidae</taxon>
        <taxon>Sordariales</taxon>
        <taxon>Sordariales incertae sedis</taxon>
        <taxon>Madurella</taxon>
    </lineage>
</organism>
<reference evidence="2 3" key="1">
    <citation type="journal article" date="2016" name="Genome Announc.">
        <title>Genome Sequence of Madurella mycetomatis mm55, Isolated from a Human Mycetoma Case in Sudan.</title>
        <authorList>
            <person name="Smit S."/>
            <person name="Derks M.F."/>
            <person name="Bervoets S."/>
            <person name="Fahal A."/>
            <person name="van Leeuwen W."/>
            <person name="van Belkum A."/>
            <person name="van de Sande W.W."/>
        </authorList>
    </citation>
    <scope>NUCLEOTIDE SEQUENCE [LARGE SCALE GENOMIC DNA]</scope>
    <source>
        <strain evidence="3">mm55</strain>
    </source>
</reference>